<evidence type="ECO:0000313" key="3">
    <source>
        <dbReference type="Proteomes" id="UP000192042"/>
    </source>
</evidence>
<reference evidence="2 3" key="1">
    <citation type="submission" date="2017-03" db="EMBL/GenBank/DDBJ databases">
        <authorList>
            <person name="Afonso C.L."/>
            <person name="Miller P.J."/>
            <person name="Scott M.A."/>
            <person name="Spackman E."/>
            <person name="Goraichik I."/>
            <person name="Dimitrov K.M."/>
            <person name="Suarez D.L."/>
            <person name="Swayne D.E."/>
        </authorList>
    </citation>
    <scope>NUCLEOTIDE SEQUENCE [LARGE SCALE GENOMIC DNA]</scope>
    <source>
        <strain evidence="2">Genome sequencing of Nitrospira japonica strain NJ11</strain>
    </source>
</reference>
<dbReference type="KEGG" id="nja:NSJP_1439"/>
<organism evidence="2 3">
    <name type="scientific">Nitrospira japonica</name>
    <dbReference type="NCBI Taxonomy" id="1325564"/>
    <lineage>
        <taxon>Bacteria</taxon>
        <taxon>Pseudomonadati</taxon>
        <taxon>Nitrospirota</taxon>
        <taxon>Nitrospiria</taxon>
        <taxon>Nitrospirales</taxon>
        <taxon>Nitrospiraceae</taxon>
        <taxon>Nitrospira</taxon>
    </lineage>
</organism>
<feature type="chain" id="PRO_5012529058" evidence="1">
    <location>
        <begin position="28"/>
        <end position="244"/>
    </location>
</feature>
<dbReference type="OrthoDB" id="5564396at2"/>
<dbReference type="AlphaFoldDB" id="A0A1W1I3T6"/>
<evidence type="ECO:0000313" key="2">
    <source>
        <dbReference type="EMBL" id="SLM47611.1"/>
    </source>
</evidence>
<evidence type="ECO:0000256" key="1">
    <source>
        <dbReference type="SAM" id="SignalP"/>
    </source>
</evidence>
<gene>
    <name evidence="2" type="ORF">NSJP_1439</name>
</gene>
<accession>A0A1W1I3T6</accession>
<keyword evidence="3" id="KW-1185">Reference proteome</keyword>
<dbReference type="Proteomes" id="UP000192042">
    <property type="component" value="Chromosome I"/>
</dbReference>
<protein>
    <submittedName>
        <fullName evidence="2">Uncharacterized protein</fullName>
    </submittedName>
</protein>
<dbReference type="InterPro" id="IPR011250">
    <property type="entry name" value="OMP/PagP_B-barrel"/>
</dbReference>
<keyword evidence="1" id="KW-0732">Signal</keyword>
<dbReference type="EMBL" id="LT828648">
    <property type="protein sequence ID" value="SLM47611.1"/>
    <property type="molecule type" value="Genomic_DNA"/>
</dbReference>
<dbReference type="STRING" id="1325564.NSJP_1439"/>
<dbReference type="Gene3D" id="2.40.160.20">
    <property type="match status" value="1"/>
</dbReference>
<sequence>MVHRRRVQPLILWSFVLLFLVPHETSAEMYADIYGGAVFTNKTDVTVSSTSGTTTTNQGLSVSDTWTVGGRTGYWLDRFDWLGFGLDVFFFRVNAPGQSVPSTVTSGGQTTTSPAPFQWSLPVFGIGFDVLRLRIPLLRSDAFPHGRLQPYMSAGPSLFITYAGTPMNVQPQNQHETDVSVGAKVDAGVTFMLTKNIGLFTQYRFTHFTSELSYQNAVTGFSTDSYRATFDSHHVLGGLSIQFP</sequence>
<feature type="signal peptide" evidence="1">
    <location>
        <begin position="1"/>
        <end position="27"/>
    </location>
</feature>
<name>A0A1W1I3T6_9BACT</name>
<dbReference type="RefSeq" id="WP_080886118.1">
    <property type="nucleotide sequence ID" value="NZ_LT828648.1"/>
</dbReference>
<proteinExistence type="predicted"/>
<dbReference type="SUPFAM" id="SSF56925">
    <property type="entry name" value="OMPA-like"/>
    <property type="match status" value="1"/>
</dbReference>